<dbReference type="EMBL" id="BATC01000008">
    <property type="protein sequence ID" value="GAD58554.1"/>
    <property type="molecule type" value="Genomic_DNA"/>
</dbReference>
<dbReference type="InterPro" id="IPR019953">
    <property type="entry name" value="OHR"/>
</dbReference>
<dbReference type="NCBIfam" id="TIGR03561">
    <property type="entry name" value="organ_hyd_perox"/>
    <property type="match status" value="1"/>
</dbReference>
<dbReference type="AlphaFoldDB" id="A0A8E0KL27"/>
<dbReference type="InterPro" id="IPR003718">
    <property type="entry name" value="OsmC/Ohr_fam"/>
</dbReference>
<dbReference type="SUPFAM" id="SSF82784">
    <property type="entry name" value="OsmC-like"/>
    <property type="match status" value="1"/>
</dbReference>
<accession>A0A8E0KL27</accession>
<comment type="similarity">
    <text evidence="1">Belongs to the OsmC/Ohr family.</text>
</comment>
<name>A0A8E0KL27_9CAUL</name>
<protein>
    <submittedName>
        <fullName evidence="3">Organic hydroperoxide resistance protein</fullName>
    </submittedName>
</protein>
<feature type="region of interest" description="Disordered" evidence="2">
    <location>
        <begin position="15"/>
        <end position="51"/>
    </location>
</feature>
<evidence type="ECO:0000256" key="2">
    <source>
        <dbReference type="SAM" id="MobiDB-lite"/>
    </source>
</evidence>
<dbReference type="InterPro" id="IPR015946">
    <property type="entry name" value="KH_dom-like_a/b"/>
</dbReference>
<dbReference type="Gene3D" id="2.20.25.10">
    <property type="match status" value="1"/>
</dbReference>
<gene>
    <name evidence="3" type="ORF">MBEBAB_0804</name>
</gene>
<feature type="compositionally biased region" description="Basic and acidic residues" evidence="2">
    <location>
        <begin position="19"/>
        <end position="32"/>
    </location>
</feature>
<proteinExistence type="inferred from homology"/>
<dbReference type="GO" id="GO:0006979">
    <property type="term" value="P:response to oxidative stress"/>
    <property type="evidence" value="ECO:0007669"/>
    <property type="project" value="InterPro"/>
</dbReference>
<comment type="caution">
    <text evidence="3">The sequence shown here is derived from an EMBL/GenBank/DDBJ whole genome shotgun (WGS) entry which is preliminary data.</text>
</comment>
<keyword evidence="4" id="KW-1185">Reference proteome</keyword>
<dbReference type="Pfam" id="PF02566">
    <property type="entry name" value="OsmC"/>
    <property type="match status" value="1"/>
</dbReference>
<dbReference type="PANTHER" id="PTHR33797">
    <property type="entry name" value="ORGANIC HYDROPEROXIDE RESISTANCE PROTEIN-LIKE"/>
    <property type="match status" value="1"/>
</dbReference>
<evidence type="ECO:0000313" key="3">
    <source>
        <dbReference type="EMBL" id="GAD58554.1"/>
    </source>
</evidence>
<dbReference type="Gene3D" id="3.30.300.20">
    <property type="match status" value="1"/>
</dbReference>
<organism evidence="3 4">
    <name type="scientific">Brevundimonas abyssalis TAR-001</name>
    <dbReference type="NCBI Taxonomy" id="1391729"/>
    <lineage>
        <taxon>Bacteria</taxon>
        <taxon>Pseudomonadati</taxon>
        <taxon>Pseudomonadota</taxon>
        <taxon>Alphaproteobacteria</taxon>
        <taxon>Caulobacterales</taxon>
        <taxon>Caulobacteraceae</taxon>
        <taxon>Brevundimonas</taxon>
    </lineage>
</organism>
<dbReference type="Proteomes" id="UP000016569">
    <property type="component" value="Unassembled WGS sequence"/>
</dbReference>
<evidence type="ECO:0000256" key="1">
    <source>
        <dbReference type="ARBA" id="ARBA00007378"/>
    </source>
</evidence>
<dbReference type="PANTHER" id="PTHR33797:SF2">
    <property type="entry name" value="ORGANIC HYDROPEROXIDE RESISTANCE PROTEIN-LIKE"/>
    <property type="match status" value="1"/>
</dbReference>
<evidence type="ECO:0000313" key="4">
    <source>
        <dbReference type="Proteomes" id="UP000016569"/>
    </source>
</evidence>
<reference evidence="4" key="1">
    <citation type="journal article" date="2013" name="Genome Announc.">
        <title>Draft Genome Sequence of the Dimorphic Prosthecate Bacterium Brevundimonas abyssalis TAR-001T.</title>
        <authorList>
            <person name="Tsubouchi T."/>
            <person name="Nishi S."/>
            <person name="Usui K."/>
            <person name="Shimane Y."/>
            <person name="Takaki Y."/>
            <person name="Maruyama T."/>
            <person name="Hatada Y."/>
        </authorList>
    </citation>
    <scope>NUCLEOTIDE SEQUENCE [LARGE SCALE GENOMIC DNA]</scope>
    <source>
        <strain evidence="4">TAR-001</strain>
    </source>
</reference>
<dbReference type="InterPro" id="IPR036102">
    <property type="entry name" value="OsmC/Ohrsf"/>
</dbReference>
<sequence length="146" mass="15446">MELAMDVLYKAHATATGGGREDGRSRTDDGKIDVNLSTPTEMGGKGGEGTNPEQLFATGYAACFLSALRLVSGREKHPVAADTAVEVTVGFGKNDKGEGFNLDIEIKVTGHGLDVDVADDILEKTHQVCPYSNATRGNVEVRIGHD</sequence>